<dbReference type="Proteomes" id="UP001499854">
    <property type="component" value="Unassembled WGS sequence"/>
</dbReference>
<proteinExistence type="predicted"/>
<dbReference type="EMBL" id="BAAAQM010000003">
    <property type="protein sequence ID" value="GAA1954639.1"/>
    <property type="molecule type" value="Genomic_DNA"/>
</dbReference>
<evidence type="ECO:0000313" key="2">
    <source>
        <dbReference type="Proteomes" id="UP001499854"/>
    </source>
</evidence>
<reference evidence="2" key="1">
    <citation type="journal article" date="2019" name="Int. J. Syst. Evol. Microbiol.">
        <title>The Global Catalogue of Microorganisms (GCM) 10K type strain sequencing project: providing services to taxonomists for standard genome sequencing and annotation.</title>
        <authorList>
            <consortium name="The Broad Institute Genomics Platform"/>
            <consortium name="The Broad Institute Genome Sequencing Center for Infectious Disease"/>
            <person name="Wu L."/>
            <person name="Ma J."/>
        </authorList>
    </citation>
    <scope>NUCLEOTIDE SEQUENCE [LARGE SCALE GENOMIC DNA]</scope>
    <source>
        <strain evidence="2">JCM 16013</strain>
    </source>
</reference>
<evidence type="ECO:0000313" key="1">
    <source>
        <dbReference type="EMBL" id="GAA1954639.1"/>
    </source>
</evidence>
<organism evidence="1 2">
    <name type="scientific">Catenulispora subtropica</name>
    <dbReference type="NCBI Taxonomy" id="450798"/>
    <lineage>
        <taxon>Bacteria</taxon>
        <taxon>Bacillati</taxon>
        <taxon>Actinomycetota</taxon>
        <taxon>Actinomycetes</taxon>
        <taxon>Catenulisporales</taxon>
        <taxon>Catenulisporaceae</taxon>
        <taxon>Catenulispora</taxon>
    </lineage>
</organism>
<protein>
    <submittedName>
        <fullName evidence="1">Uncharacterized protein</fullName>
    </submittedName>
</protein>
<name>A0ABP5C165_9ACTN</name>
<sequence length="203" mass="21934">MTVTDTTDLAAQARQAYTTAQAQNRYREMRHRTEQVENIYRALANLNITPADSTPAFVNTVSGQICIPLIAGELRFETVAEDDPDSFDFPVQTHAVAAEWDADARMVHLVADADYDSAAYNSTGRVLYPAGYLRTLADLGEALEHGGRKPRLPDTTETKTDRILGAVNGDLIDAHGYAILAAAEAVCAALADIADAIRAGNRL</sequence>
<dbReference type="RefSeq" id="WP_344655502.1">
    <property type="nucleotide sequence ID" value="NZ_BAAAQM010000003.1"/>
</dbReference>
<comment type="caution">
    <text evidence="1">The sequence shown here is derived from an EMBL/GenBank/DDBJ whole genome shotgun (WGS) entry which is preliminary data.</text>
</comment>
<keyword evidence="2" id="KW-1185">Reference proteome</keyword>
<accession>A0ABP5C165</accession>
<gene>
    <name evidence="1" type="ORF">GCM10009838_07690</name>
</gene>